<accession>A0A3D4T0E1</accession>
<dbReference type="AlphaFoldDB" id="A0A3D4T0E1"/>
<feature type="compositionally biased region" description="Basic residues" evidence="1">
    <location>
        <begin position="1"/>
        <end position="23"/>
    </location>
</feature>
<dbReference type="Proteomes" id="UP000261739">
    <property type="component" value="Unassembled WGS sequence"/>
</dbReference>
<organism evidence="2 3">
    <name type="scientific">Corynebacterium nuruki</name>
    <dbReference type="NCBI Taxonomy" id="1032851"/>
    <lineage>
        <taxon>Bacteria</taxon>
        <taxon>Bacillati</taxon>
        <taxon>Actinomycetota</taxon>
        <taxon>Actinomycetes</taxon>
        <taxon>Mycobacteriales</taxon>
        <taxon>Corynebacteriaceae</taxon>
        <taxon>Corynebacterium</taxon>
    </lineage>
</organism>
<name>A0A3D4T0E1_9CORY</name>
<comment type="caution">
    <text evidence="2">The sequence shown here is derived from an EMBL/GenBank/DDBJ whole genome shotgun (WGS) entry which is preliminary data.</text>
</comment>
<sequence>MQRHRAPRGRRRRPPRRPPRPHRDRAPPDAGDLSAHPLAPSPAYRGVRRPAFASARARSGSRSWA</sequence>
<feature type="compositionally biased region" description="Low complexity" evidence="1">
    <location>
        <begin position="49"/>
        <end position="65"/>
    </location>
</feature>
<protein>
    <submittedName>
        <fullName evidence="2">Uncharacterized protein</fullName>
    </submittedName>
</protein>
<evidence type="ECO:0000313" key="3">
    <source>
        <dbReference type="Proteomes" id="UP000261739"/>
    </source>
</evidence>
<feature type="region of interest" description="Disordered" evidence="1">
    <location>
        <begin position="1"/>
        <end position="65"/>
    </location>
</feature>
<reference evidence="2 3" key="1">
    <citation type="journal article" date="2018" name="Nat. Biotechnol.">
        <title>A standardized bacterial taxonomy based on genome phylogeny substantially revises the tree of life.</title>
        <authorList>
            <person name="Parks D.H."/>
            <person name="Chuvochina M."/>
            <person name="Waite D.W."/>
            <person name="Rinke C."/>
            <person name="Skarshewski A."/>
            <person name="Chaumeil P.A."/>
            <person name="Hugenholtz P."/>
        </authorList>
    </citation>
    <scope>NUCLEOTIDE SEQUENCE [LARGE SCALE GENOMIC DNA]</scope>
    <source>
        <strain evidence="2">UBA11247</strain>
    </source>
</reference>
<proteinExistence type="predicted"/>
<evidence type="ECO:0000313" key="2">
    <source>
        <dbReference type="EMBL" id="HCT14989.1"/>
    </source>
</evidence>
<dbReference type="EMBL" id="DQID01000244">
    <property type="protein sequence ID" value="HCT14989.1"/>
    <property type="molecule type" value="Genomic_DNA"/>
</dbReference>
<evidence type="ECO:0000256" key="1">
    <source>
        <dbReference type="SAM" id="MobiDB-lite"/>
    </source>
</evidence>
<gene>
    <name evidence="2" type="ORF">DIW82_09470</name>
</gene>